<comment type="caution">
    <text evidence="1">The sequence shown here is derived from an EMBL/GenBank/DDBJ whole genome shotgun (WGS) entry which is preliminary data.</text>
</comment>
<proteinExistence type="predicted"/>
<dbReference type="EMBL" id="CM037157">
    <property type="protein sequence ID" value="KAH7849847.1"/>
    <property type="molecule type" value="Genomic_DNA"/>
</dbReference>
<sequence length="80" mass="9268">MVEKEAWNLLREAVVNYCRNPVETVTANDPGEKQPLNYDQVFIHDFVPSALAFLLNGEGEIIKIFYFTRYSEIVILMIVM</sequence>
<evidence type="ECO:0000313" key="2">
    <source>
        <dbReference type="Proteomes" id="UP000828048"/>
    </source>
</evidence>
<evidence type="ECO:0000313" key="1">
    <source>
        <dbReference type="EMBL" id="KAH7849847.1"/>
    </source>
</evidence>
<dbReference type="Proteomes" id="UP000828048">
    <property type="component" value="Chromosome 7"/>
</dbReference>
<name>A0ACB7Y9S3_9ERIC</name>
<gene>
    <name evidence="1" type="ORF">Vadar_023861</name>
</gene>
<reference evidence="1 2" key="1">
    <citation type="journal article" date="2021" name="Hortic Res">
        <title>High-quality reference genome and annotation aids understanding of berry development for evergreen blueberry (Vaccinium darrowii).</title>
        <authorList>
            <person name="Yu J."/>
            <person name="Hulse-Kemp A.M."/>
            <person name="Babiker E."/>
            <person name="Staton M."/>
        </authorList>
    </citation>
    <scope>NUCLEOTIDE SEQUENCE [LARGE SCALE GENOMIC DNA]</scope>
    <source>
        <strain evidence="2">cv. NJ 8807/NJ 8810</strain>
        <tissue evidence="1">Young leaf</tissue>
    </source>
</reference>
<keyword evidence="2" id="KW-1185">Reference proteome</keyword>
<protein>
    <submittedName>
        <fullName evidence="1">Uncharacterized protein</fullName>
    </submittedName>
</protein>
<organism evidence="1 2">
    <name type="scientific">Vaccinium darrowii</name>
    <dbReference type="NCBI Taxonomy" id="229202"/>
    <lineage>
        <taxon>Eukaryota</taxon>
        <taxon>Viridiplantae</taxon>
        <taxon>Streptophyta</taxon>
        <taxon>Embryophyta</taxon>
        <taxon>Tracheophyta</taxon>
        <taxon>Spermatophyta</taxon>
        <taxon>Magnoliopsida</taxon>
        <taxon>eudicotyledons</taxon>
        <taxon>Gunneridae</taxon>
        <taxon>Pentapetalae</taxon>
        <taxon>asterids</taxon>
        <taxon>Ericales</taxon>
        <taxon>Ericaceae</taxon>
        <taxon>Vaccinioideae</taxon>
        <taxon>Vaccinieae</taxon>
        <taxon>Vaccinium</taxon>
    </lineage>
</organism>
<accession>A0ACB7Y9S3</accession>